<comment type="caution">
    <text evidence="3">The sequence shown here is derived from an EMBL/GenBank/DDBJ whole genome shotgun (WGS) entry which is preliminary data.</text>
</comment>
<evidence type="ECO:0000259" key="2">
    <source>
        <dbReference type="Pfam" id="PF17482"/>
    </source>
</evidence>
<keyword evidence="4" id="KW-1185">Reference proteome</keyword>
<protein>
    <submittedName>
        <fullName evidence="3">Phage tail sheath family protein</fullName>
    </submittedName>
</protein>
<dbReference type="Gene3D" id="3.40.50.11780">
    <property type="match status" value="1"/>
</dbReference>
<feature type="domain" description="Tail sheath protein C-terminal" evidence="2">
    <location>
        <begin position="341"/>
        <end position="444"/>
    </location>
</feature>
<dbReference type="InterPro" id="IPR052042">
    <property type="entry name" value="Tail_sheath_structural"/>
</dbReference>
<accession>A0ABW8GHH0</accession>
<organism evidence="3 4">
    <name type="scientific">Methylobacillus methanolivorans</name>
    <dbReference type="NCBI Taxonomy" id="1848927"/>
    <lineage>
        <taxon>Bacteria</taxon>
        <taxon>Pseudomonadati</taxon>
        <taxon>Pseudomonadota</taxon>
        <taxon>Betaproteobacteria</taxon>
        <taxon>Nitrosomonadales</taxon>
        <taxon>Methylophilaceae</taxon>
        <taxon>Methylobacillus</taxon>
    </lineage>
</organism>
<gene>
    <name evidence="3" type="ORF">ACIKP9_01115</name>
</gene>
<evidence type="ECO:0000256" key="1">
    <source>
        <dbReference type="ARBA" id="ARBA00008005"/>
    </source>
</evidence>
<comment type="similarity">
    <text evidence="1">Belongs to the myoviridae tail sheath protein family.</text>
</comment>
<dbReference type="Pfam" id="PF17482">
    <property type="entry name" value="Phage_sheath_1C"/>
    <property type="match status" value="1"/>
</dbReference>
<dbReference type="PANTHER" id="PTHR35861">
    <property type="match status" value="1"/>
</dbReference>
<evidence type="ECO:0000313" key="3">
    <source>
        <dbReference type="EMBL" id="MFJ5444821.1"/>
    </source>
</evidence>
<dbReference type="Proteomes" id="UP001617669">
    <property type="component" value="Unassembled WGS sequence"/>
</dbReference>
<dbReference type="InterPro" id="IPR020287">
    <property type="entry name" value="Tail_sheath_C"/>
</dbReference>
<dbReference type="PANTHER" id="PTHR35861:SF1">
    <property type="entry name" value="PHAGE TAIL SHEATH PROTEIN"/>
    <property type="match status" value="1"/>
</dbReference>
<sequence length="500" mass="55006">MGNQQFPGVYVEEIPRMPVVTPAVTCLPLFIGYTAKVTDLSGRGLSSGERMPIASLAEFERCFGQGPRETLRLMLDVHGQIVTREGYSPFYLHACVQQYFANGGGLCEILSLGAFPDAPDEAAFSSAIGQLPVSPSFTMVAMPDAVSLPALPQLQQQLLAYCQQQTNCLAILDIPYCNHTTLTTTVDDFRKQIGDRYLRYGAAFLPWLEVINPGMQSMAHLEIKYTPGVANAWSQYHKATKLQSSLLRKRLQESPGNIHRMIPPCGTIMGLFQANARNIGIWKTPTSAEIQGIRSLSVSIHDQQQETLNVDPQTGKSINAIRRFSGRGIRLWGGRTLAGNDSESRYITATLTTGFIKASLEQYLSAHRFAPNDTNMWAAIRQSVETFLQTLWRNGALQGNKPEQAFFVRLGLDQTMTAADVAAGRILIDVGFALARPAEFTILKLQHQLATDQPLPVQSADNVVFQVRKKKVRAQTSPINVAINPILPTTASKPRSLESS</sequence>
<name>A0ABW8GHH0_9PROT</name>
<proteinExistence type="inferred from homology"/>
<evidence type="ECO:0000313" key="4">
    <source>
        <dbReference type="Proteomes" id="UP001617669"/>
    </source>
</evidence>
<reference evidence="3 4" key="1">
    <citation type="submission" date="2024-11" db="EMBL/GenBank/DDBJ databases">
        <authorList>
            <person name="Kaparullina E.N."/>
            <person name="Delegan Y.A."/>
            <person name="Doronina N.V."/>
        </authorList>
    </citation>
    <scope>NUCLEOTIDE SEQUENCE [LARGE SCALE GENOMIC DNA]</scope>
    <source>
        <strain evidence="3 4">7sh_L</strain>
    </source>
</reference>
<dbReference type="EMBL" id="JBIWXY010000001">
    <property type="protein sequence ID" value="MFJ5444821.1"/>
    <property type="molecule type" value="Genomic_DNA"/>
</dbReference>
<dbReference type="RefSeq" id="WP_400878164.1">
    <property type="nucleotide sequence ID" value="NZ_JBIWXY010000001.1"/>
</dbReference>